<reference evidence="6" key="2">
    <citation type="submission" date="2018-05" db="EMBL/GenBank/DDBJ databases">
        <title>OmerRS3 (Oryza meridionalis Reference Sequence Version 3).</title>
        <authorList>
            <person name="Zhang J."/>
            <person name="Kudrna D."/>
            <person name="Lee S."/>
            <person name="Talag J."/>
            <person name="Welchert J."/>
            <person name="Wing R.A."/>
        </authorList>
    </citation>
    <scope>NUCLEOTIDE SEQUENCE [LARGE SCALE GENOMIC DNA]</scope>
    <source>
        <strain evidence="6">cv. OR44</strain>
    </source>
</reference>
<accession>A0A0E0CTN5</accession>
<dbReference type="Gene3D" id="3.60.40.10">
    <property type="entry name" value="PPM-type phosphatase domain"/>
    <property type="match status" value="1"/>
</dbReference>
<evidence type="ECO:0000256" key="2">
    <source>
        <dbReference type="ARBA" id="ARBA00047761"/>
    </source>
</evidence>
<dbReference type="Proteomes" id="UP000008021">
    <property type="component" value="Chromosome 3"/>
</dbReference>
<dbReference type="InterPro" id="IPR001932">
    <property type="entry name" value="PPM-type_phosphatase-like_dom"/>
</dbReference>
<feature type="domain" description="PPM-type phosphatase" evidence="5">
    <location>
        <begin position="173"/>
        <end position="232"/>
    </location>
</feature>
<dbReference type="EC" id="3.1.3.16" evidence="1"/>
<protein>
    <recommendedName>
        <fullName evidence="1">protein-serine/threonine phosphatase</fullName>
        <ecNumber evidence="1">3.1.3.16</ecNumber>
    </recommendedName>
</protein>
<evidence type="ECO:0000256" key="1">
    <source>
        <dbReference type="ARBA" id="ARBA00013081"/>
    </source>
</evidence>
<dbReference type="InterPro" id="IPR036457">
    <property type="entry name" value="PPM-type-like_dom_sf"/>
</dbReference>
<sequence>MDASVWCPLCSRAVLLQEGRRLQPGEGRSTRWLGRGGTNGNDKAEATPRMLGGKATPRTRTSIRSGTANASQSVGLGFFGFLFSFGFVFPSPGYVWAGGGFGTGASVPSRRCCGCSRCLCPPPLLFFGAAGGDSNTAHRIGWPDPGAHQGCVEGEGDHSGLGPVQQAVLLEDAVSRTIGDVYLKEQEYSMDPVFRSIGPPIPLKQLALSAEPSIQVRKLKPNDMFLIFASDGP</sequence>
<dbReference type="eggNOG" id="KOG0700">
    <property type="taxonomic scope" value="Eukaryota"/>
</dbReference>
<organism evidence="6">
    <name type="scientific">Oryza meridionalis</name>
    <dbReference type="NCBI Taxonomy" id="40149"/>
    <lineage>
        <taxon>Eukaryota</taxon>
        <taxon>Viridiplantae</taxon>
        <taxon>Streptophyta</taxon>
        <taxon>Embryophyta</taxon>
        <taxon>Tracheophyta</taxon>
        <taxon>Spermatophyta</taxon>
        <taxon>Magnoliopsida</taxon>
        <taxon>Liliopsida</taxon>
        <taxon>Poales</taxon>
        <taxon>Poaceae</taxon>
        <taxon>BOP clade</taxon>
        <taxon>Oryzoideae</taxon>
        <taxon>Oryzeae</taxon>
        <taxon>Oryzinae</taxon>
        <taxon>Oryza</taxon>
    </lineage>
</organism>
<dbReference type="AlphaFoldDB" id="A0A0E0CTN5"/>
<evidence type="ECO:0000256" key="3">
    <source>
        <dbReference type="ARBA" id="ARBA00048336"/>
    </source>
</evidence>
<dbReference type="HOGENOM" id="CLU_078373_0_0_1"/>
<reference evidence="6" key="1">
    <citation type="submission" date="2015-04" db="UniProtKB">
        <authorList>
            <consortium name="EnsemblPlants"/>
        </authorList>
    </citation>
    <scope>IDENTIFICATION</scope>
</reference>
<feature type="region of interest" description="Disordered" evidence="4">
    <location>
        <begin position="26"/>
        <end position="66"/>
    </location>
</feature>
<comment type="catalytic activity">
    <reaction evidence="3">
        <text>O-phospho-L-threonyl-[protein] + H2O = L-threonyl-[protein] + phosphate</text>
        <dbReference type="Rhea" id="RHEA:47004"/>
        <dbReference type="Rhea" id="RHEA-COMP:11060"/>
        <dbReference type="Rhea" id="RHEA-COMP:11605"/>
        <dbReference type="ChEBI" id="CHEBI:15377"/>
        <dbReference type="ChEBI" id="CHEBI:30013"/>
        <dbReference type="ChEBI" id="CHEBI:43474"/>
        <dbReference type="ChEBI" id="CHEBI:61977"/>
        <dbReference type="EC" id="3.1.3.16"/>
    </reaction>
</comment>
<dbReference type="STRING" id="40149.A0A0E0CTN5"/>
<evidence type="ECO:0000259" key="5">
    <source>
        <dbReference type="Pfam" id="PF00481"/>
    </source>
</evidence>
<dbReference type="SUPFAM" id="SSF81606">
    <property type="entry name" value="PP2C-like"/>
    <property type="match status" value="1"/>
</dbReference>
<evidence type="ECO:0000256" key="4">
    <source>
        <dbReference type="SAM" id="MobiDB-lite"/>
    </source>
</evidence>
<dbReference type="EnsemblPlants" id="OMERI03G00030.1">
    <property type="protein sequence ID" value="OMERI03G00030.1"/>
    <property type="gene ID" value="OMERI03G00030"/>
</dbReference>
<comment type="catalytic activity">
    <reaction evidence="2">
        <text>O-phospho-L-seryl-[protein] + H2O = L-seryl-[protein] + phosphate</text>
        <dbReference type="Rhea" id="RHEA:20629"/>
        <dbReference type="Rhea" id="RHEA-COMP:9863"/>
        <dbReference type="Rhea" id="RHEA-COMP:11604"/>
        <dbReference type="ChEBI" id="CHEBI:15377"/>
        <dbReference type="ChEBI" id="CHEBI:29999"/>
        <dbReference type="ChEBI" id="CHEBI:43474"/>
        <dbReference type="ChEBI" id="CHEBI:83421"/>
        <dbReference type="EC" id="3.1.3.16"/>
    </reaction>
</comment>
<dbReference type="Gramene" id="OMERI03G00030.1">
    <property type="protein sequence ID" value="OMERI03G00030.1"/>
    <property type="gene ID" value="OMERI03G00030"/>
</dbReference>
<evidence type="ECO:0000313" key="6">
    <source>
        <dbReference type="EnsemblPlants" id="OMERI03G00030.1"/>
    </source>
</evidence>
<proteinExistence type="predicted"/>
<evidence type="ECO:0000313" key="7">
    <source>
        <dbReference type="Proteomes" id="UP000008021"/>
    </source>
</evidence>
<dbReference type="Pfam" id="PF00481">
    <property type="entry name" value="PP2C"/>
    <property type="match status" value="1"/>
</dbReference>
<dbReference type="GO" id="GO:0004722">
    <property type="term" value="F:protein serine/threonine phosphatase activity"/>
    <property type="evidence" value="ECO:0007669"/>
    <property type="project" value="UniProtKB-EC"/>
</dbReference>
<name>A0A0E0CTN5_9ORYZ</name>
<keyword evidence="7" id="KW-1185">Reference proteome</keyword>